<evidence type="ECO:0000313" key="2">
    <source>
        <dbReference type="Proteomes" id="UP000241595"/>
    </source>
</evidence>
<dbReference type="Proteomes" id="UP000241595">
    <property type="component" value="Unassembled WGS sequence"/>
</dbReference>
<name>A0A2U3NFE4_9MYCO</name>
<evidence type="ECO:0000313" key="1">
    <source>
        <dbReference type="EMBL" id="SPM30190.1"/>
    </source>
</evidence>
<proteinExistence type="predicted"/>
<sequence length="258" mass="27913">VISAGESLLDTFPGRLFIEDMRSFGGLAIPERLVRAAAWSVSGYLYSDRWLDVAGLDVDDPELRAYDAAGLAALSGLTAFGSPQIHQGTLTEWRAPNIRNREPLSALPNGAFWTSTPITDGEDTWTLCGENLKRESPRWEVHFDAKRVRVARIDSAGDWAELIDSHSATAGGCKYPDWPAIAESWDAVHLSPAGLLLAHPKISDTPFDPTDASGRAHSEAGRYASVAHWSAVSTAWLRVPPDAEARPALVTPIDSGQT</sequence>
<dbReference type="AlphaFoldDB" id="A0A2U3NFE4"/>
<accession>A0A2U3NFE4</accession>
<keyword evidence="2" id="KW-1185">Reference proteome</keyword>
<feature type="non-terminal residue" evidence="1">
    <location>
        <position position="1"/>
    </location>
</feature>
<gene>
    <name evidence="1" type="ORF">MTAB308_3693</name>
</gene>
<protein>
    <submittedName>
        <fullName evidence="1">Uncharacterized protein</fullName>
    </submittedName>
</protein>
<reference evidence="1 2" key="1">
    <citation type="submission" date="2017-01" db="EMBL/GenBank/DDBJ databases">
        <authorList>
            <consortium name="Urmite Genomes"/>
        </authorList>
    </citation>
    <scope>NUCLEOTIDE SEQUENCE [LARGE SCALE GENOMIC DNA]</scope>
    <source>
        <strain evidence="1 2">AB308</strain>
    </source>
</reference>
<dbReference type="EMBL" id="FTRV01000015">
    <property type="protein sequence ID" value="SPM30190.1"/>
    <property type="molecule type" value="Genomic_DNA"/>
</dbReference>
<dbReference type="STRING" id="1841859.GCA_900157385_03694"/>
<organism evidence="1 2">
    <name type="scientific">Mycobacterium terramassiliense</name>
    <dbReference type="NCBI Taxonomy" id="1841859"/>
    <lineage>
        <taxon>Bacteria</taxon>
        <taxon>Bacillati</taxon>
        <taxon>Actinomycetota</taxon>
        <taxon>Actinomycetes</taxon>
        <taxon>Mycobacteriales</taxon>
        <taxon>Mycobacteriaceae</taxon>
        <taxon>Mycobacterium</taxon>
    </lineage>
</organism>